<name>A0A1L3JA04_9SPHN</name>
<dbReference type="STRING" id="1913578.LPB140_02940"/>
<reference evidence="1 2" key="1">
    <citation type="submission" date="2016-11" db="EMBL/GenBank/DDBJ databases">
        <title>Sphingorhabdus sp. LPB0140, isolated from marine environment.</title>
        <authorList>
            <person name="Kim E."/>
            <person name="Yi H."/>
        </authorList>
    </citation>
    <scope>NUCLEOTIDE SEQUENCE [LARGE SCALE GENOMIC DNA]</scope>
    <source>
        <strain evidence="1 2">LPB0140</strain>
    </source>
</reference>
<accession>A0A1L3JA04</accession>
<proteinExistence type="predicted"/>
<dbReference type="AlphaFoldDB" id="A0A1L3JA04"/>
<dbReference type="RefSeq" id="WP_072558602.1">
    <property type="nucleotide sequence ID" value="NZ_CP018154.1"/>
</dbReference>
<evidence type="ECO:0000313" key="1">
    <source>
        <dbReference type="EMBL" id="APG61954.1"/>
    </source>
</evidence>
<keyword evidence="2" id="KW-1185">Reference proteome</keyword>
<sequence>MKTLLSFQSDQFDTINCPGNEINPDIKGAKLADFLSEQFKAHGYSGEIIEEDWGWMVELDESTFPLWIGCSSYDDPPEWLIQVHPNKPYVRKWFKKIDTQAEVAKISLLLEEIMTKNGGATNLKWLDEGE</sequence>
<dbReference type="EMBL" id="CP018154">
    <property type="protein sequence ID" value="APG61954.1"/>
    <property type="molecule type" value="Genomic_DNA"/>
</dbReference>
<protein>
    <submittedName>
        <fullName evidence="1">Uncharacterized protein</fullName>
    </submittedName>
</protein>
<dbReference type="OrthoDB" id="565145at2"/>
<gene>
    <name evidence="1" type="ORF">LPB140_02940</name>
</gene>
<dbReference type="Proteomes" id="UP000242561">
    <property type="component" value="Chromosome"/>
</dbReference>
<evidence type="ECO:0000313" key="2">
    <source>
        <dbReference type="Proteomes" id="UP000242561"/>
    </source>
</evidence>
<organism evidence="1 2">
    <name type="scientific">Sphingorhabdus lutea</name>
    <dbReference type="NCBI Taxonomy" id="1913578"/>
    <lineage>
        <taxon>Bacteria</taxon>
        <taxon>Pseudomonadati</taxon>
        <taxon>Pseudomonadota</taxon>
        <taxon>Alphaproteobacteria</taxon>
        <taxon>Sphingomonadales</taxon>
        <taxon>Sphingomonadaceae</taxon>
        <taxon>Sphingorhabdus</taxon>
    </lineage>
</organism>
<dbReference type="KEGG" id="sphl:LPB140_02940"/>